<evidence type="ECO:0000313" key="4">
    <source>
        <dbReference type="WBParaSite" id="SBAD_0000389401-mRNA-1"/>
    </source>
</evidence>
<evidence type="ECO:0000313" key="3">
    <source>
        <dbReference type="Proteomes" id="UP000270296"/>
    </source>
</evidence>
<dbReference type="EMBL" id="UZAM01007914">
    <property type="protein sequence ID" value="VDP02163.1"/>
    <property type="molecule type" value="Genomic_DNA"/>
</dbReference>
<keyword evidence="1" id="KW-0472">Membrane</keyword>
<gene>
    <name evidence="2" type="ORF">SBAD_LOCUS3724</name>
</gene>
<organism evidence="4">
    <name type="scientific">Soboliphyme baturini</name>
    <dbReference type="NCBI Taxonomy" id="241478"/>
    <lineage>
        <taxon>Eukaryota</taxon>
        <taxon>Metazoa</taxon>
        <taxon>Ecdysozoa</taxon>
        <taxon>Nematoda</taxon>
        <taxon>Enoplea</taxon>
        <taxon>Dorylaimia</taxon>
        <taxon>Dioctophymatida</taxon>
        <taxon>Dioctophymatoidea</taxon>
        <taxon>Soboliphymatidae</taxon>
        <taxon>Soboliphyme</taxon>
    </lineage>
</organism>
<protein>
    <submittedName>
        <fullName evidence="4">Transmembrane protein</fullName>
    </submittedName>
</protein>
<evidence type="ECO:0000313" key="2">
    <source>
        <dbReference type="EMBL" id="VDP02163.1"/>
    </source>
</evidence>
<keyword evidence="1" id="KW-1133">Transmembrane helix</keyword>
<dbReference type="Proteomes" id="UP000270296">
    <property type="component" value="Unassembled WGS sequence"/>
</dbReference>
<sequence>MTVSKISEQDLERIRAERVSRSNPIPDTILKMNLTAEVALDPLRSSRLKADMNDRNNDPVVLPVAEENIVKVDPSCSDPDIKDRWCVATHEISDVISDSSGIVGFSLVFGFVFMLVVDRLIRGRFHHNASLSLGKLFELL</sequence>
<keyword evidence="3" id="KW-1185">Reference proteome</keyword>
<name>A0A183IJC8_9BILA</name>
<dbReference type="AlphaFoldDB" id="A0A183IJC8"/>
<feature type="transmembrane region" description="Helical" evidence="1">
    <location>
        <begin position="102"/>
        <end position="121"/>
    </location>
</feature>
<dbReference type="WBParaSite" id="SBAD_0000389401-mRNA-1">
    <property type="protein sequence ID" value="SBAD_0000389401-mRNA-1"/>
    <property type="gene ID" value="SBAD_0000389401"/>
</dbReference>
<reference evidence="4" key="1">
    <citation type="submission" date="2016-06" db="UniProtKB">
        <authorList>
            <consortium name="WormBaseParasite"/>
        </authorList>
    </citation>
    <scope>IDENTIFICATION</scope>
</reference>
<keyword evidence="1" id="KW-0812">Transmembrane</keyword>
<accession>A0A183IJC8</accession>
<evidence type="ECO:0000256" key="1">
    <source>
        <dbReference type="SAM" id="Phobius"/>
    </source>
</evidence>
<reference evidence="2 3" key="2">
    <citation type="submission" date="2018-11" db="EMBL/GenBank/DDBJ databases">
        <authorList>
            <consortium name="Pathogen Informatics"/>
        </authorList>
    </citation>
    <scope>NUCLEOTIDE SEQUENCE [LARGE SCALE GENOMIC DNA]</scope>
</reference>
<proteinExistence type="predicted"/>